<dbReference type="OrthoDB" id="6991912at2"/>
<comment type="caution">
    <text evidence="1">The sequence shown here is derived from an EMBL/GenBank/DDBJ whole genome shotgun (WGS) entry which is preliminary data.</text>
</comment>
<gene>
    <name evidence="1" type="ORF">BFW87_02655</name>
</gene>
<name>A0A1T2Z6W0_PSEFL</name>
<dbReference type="AlphaFoldDB" id="A0A1T2Z6W0"/>
<dbReference type="Proteomes" id="UP000190965">
    <property type="component" value="Unassembled WGS sequence"/>
</dbReference>
<evidence type="ECO:0000313" key="1">
    <source>
        <dbReference type="EMBL" id="OPA99633.1"/>
    </source>
</evidence>
<reference evidence="1 2" key="1">
    <citation type="submission" date="2016-12" db="EMBL/GenBank/DDBJ databases">
        <title>Draft genome sequences of seven strains of Pseudomonas fluorescens that produce 4-formylaminooxyvinylglycine.</title>
        <authorList>
            <person name="Okrent R.A."/>
            <person name="Manning V.A."/>
            <person name="Trippe K.M."/>
        </authorList>
    </citation>
    <scope>NUCLEOTIDE SEQUENCE [LARGE SCALE GENOMIC DNA]</scope>
    <source>
        <strain evidence="1 2">P5A</strain>
    </source>
</reference>
<sequence>MWELACVGAGLPAMQSPRCISCTAVMLSQASQLPHLLCVVLEIDYLTADTRHTLFPTSSATSKSPC</sequence>
<dbReference type="EMBL" id="MSDF01000007">
    <property type="protein sequence ID" value="OPA99633.1"/>
    <property type="molecule type" value="Genomic_DNA"/>
</dbReference>
<organism evidence="1 2">
    <name type="scientific">Pseudomonas fluorescens</name>
    <dbReference type="NCBI Taxonomy" id="294"/>
    <lineage>
        <taxon>Bacteria</taxon>
        <taxon>Pseudomonadati</taxon>
        <taxon>Pseudomonadota</taxon>
        <taxon>Gammaproteobacteria</taxon>
        <taxon>Pseudomonadales</taxon>
        <taxon>Pseudomonadaceae</taxon>
        <taxon>Pseudomonas</taxon>
    </lineage>
</organism>
<evidence type="ECO:0000313" key="2">
    <source>
        <dbReference type="Proteomes" id="UP000190965"/>
    </source>
</evidence>
<proteinExistence type="predicted"/>
<protein>
    <submittedName>
        <fullName evidence="1">Uncharacterized protein</fullName>
    </submittedName>
</protein>
<accession>A0A1T2Z6W0</accession>